<accession>A0A6J7UHU6</accession>
<dbReference type="EMBL" id="CAFBQP010000046">
    <property type="protein sequence ID" value="CAB5063697.1"/>
    <property type="molecule type" value="Genomic_DNA"/>
</dbReference>
<dbReference type="AlphaFoldDB" id="A0A6J7UHU6"/>
<evidence type="ECO:0000313" key="1">
    <source>
        <dbReference type="EMBL" id="CAB5063697.1"/>
    </source>
</evidence>
<organism evidence="1">
    <name type="scientific">freshwater metagenome</name>
    <dbReference type="NCBI Taxonomy" id="449393"/>
    <lineage>
        <taxon>unclassified sequences</taxon>
        <taxon>metagenomes</taxon>
        <taxon>ecological metagenomes</taxon>
    </lineage>
</organism>
<proteinExistence type="predicted"/>
<reference evidence="1" key="1">
    <citation type="submission" date="2020-05" db="EMBL/GenBank/DDBJ databases">
        <authorList>
            <person name="Chiriac C."/>
            <person name="Salcher M."/>
            <person name="Ghai R."/>
            <person name="Kavagutti S V."/>
        </authorList>
    </citation>
    <scope>NUCLEOTIDE SEQUENCE</scope>
</reference>
<name>A0A6J7UHU6_9ZZZZ</name>
<gene>
    <name evidence="1" type="ORF">UFOPK4306_01296</name>
</gene>
<sequence length="52" mass="5743">MIAGYATRITRSQGLAPRQKNTPISTVNAMCSEGIAATRFTKFWPLFHSRSA</sequence>
<protein>
    <submittedName>
        <fullName evidence="1">Unannotated protein</fullName>
    </submittedName>
</protein>